<proteinExistence type="predicted"/>
<evidence type="ECO:0000256" key="1">
    <source>
        <dbReference type="SAM" id="Phobius"/>
    </source>
</evidence>
<feature type="non-terminal residue" evidence="2">
    <location>
        <position position="1"/>
    </location>
</feature>
<keyword evidence="1" id="KW-0472">Membrane</keyword>
<evidence type="ECO:0000313" key="3">
    <source>
        <dbReference type="Proteomes" id="UP000265520"/>
    </source>
</evidence>
<protein>
    <submittedName>
        <fullName evidence="2">Uncharacterized protein</fullName>
    </submittedName>
</protein>
<feature type="transmembrane region" description="Helical" evidence="1">
    <location>
        <begin position="81"/>
        <end position="100"/>
    </location>
</feature>
<comment type="caution">
    <text evidence="2">The sequence shown here is derived from an EMBL/GenBank/DDBJ whole genome shotgun (WGS) entry which is preliminary data.</text>
</comment>
<dbReference type="EMBL" id="LXQA010023992">
    <property type="protein sequence ID" value="MCH93018.1"/>
    <property type="molecule type" value="Genomic_DNA"/>
</dbReference>
<sequence length="123" mass="13254">RSSGWDFDLAIANVMMTQHGLSPQYLSRAFHSLSPAAAAPALATAGAVRSSLSLSAFLTLAGLISASGGVFFEITVKRNRVWFAVVYGGFATVVAAFIWWKMVEDGELMKVEGGYVRWFEGSD</sequence>
<dbReference type="Proteomes" id="UP000265520">
    <property type="component" value="Unassembled WGS sequence"/>
</dbReference>
<feature type="transmembrane region" description="Helical" evidence="1">
    <location>
        <begin position="52"/>
        <end position="74"/>
    </location>
</feature>
<keyword evidence="1" id="KW-0812">Transmembrane</keyword>
<dbReference type="AlphaFoldDB" id="A0A392N232"/>
<accession>A0A392N232</accession>
<reference evidence="2 3" key="1">
    <citation type="journal article" date="2018" name="Front. Plant Sci.">
        <title>Red Clover (Trifolium pratense) and Zigzag Clover (T. medium) - A Picture of Genomic Similarities and Differences.</title>
        <authorList>
            <person name="Dluhosova J."/>
            <person name="Istvanek J."/>
            <person name="Nedelnik J."/>
            <person name="Repkova J."/>
        </authorList>
    </citation>
    <scope>NUCLEOTIDE SEQUENCE [LARGE SCALE GENOMIC DNA]</scope>
    <source>
        <strain evidence="3">cv. 10/8</strain>
        <tissue evidence="2">Leaf</tissue>
    </source>
</reference>
<name>A0A392N232_9FABA</name>
<organism evidence="2 3">
    <name type="scientific">Trifolium medium</name>
    <dbReference type="NCBI Taxonomy" id="97028"/>
    <lineage>
        <taxon>Eukaryota</taxon>
        <taxon>Viridiplantae</taxon>
        <taxon>Streptophyta</taxon>
        <taxon>Embryophyta</taxon>
        <taxon>Tracheophyta</taxon>
        <taxon>Spermatophyta</taxon>
        <taxon>Magnoliopsida</taxon>
        <taxon>eudicotyledons</taxon>
        <taxon>Gunneridae</taxon>
        <taxon>Pentapetalae</taxon>
        <taxon>rosids</taxon>
        <taxon>fabids</taxon>
        <taxon>Fabales</taxon>
        <taxon>Fabaceae</taxon>
        <taxon>Papilionoideae</taxon>
        <taxon>50 kb inversion clade</taxon>
        <taxon>NPAAA clade</taxon>
        <taxon>Hologalegina</taxon>
        <taxon>IRL clade</taxon>
        <taxon>Trifolieae</taxon>
        <taxon>Trifolium</taxon>
    </lineage>
</organism>
<keyword evidence="1" id="KW-1133">Transmembrane helix</keyword>
<evidence type="ECO:0000313" key="2">
    <source>
        <dbReference type="EMBL" id="MCH93018.1"/>
    </source>
</evidence>
<keyword evidence="3" id="KW-1185">Reference proteome</keyword>